<dbReference type="AlphaFoldDB" id="A0A347ZPB5"/>
<proteinExistence type="predicted"/>
<organism evidence="1 2">
    <name type="scientific">Pelolinea submarina</name>
    <dbReference type="NCBI Taxonomy" id="913107"/>
    <lineage>
        <taxon>Bacteria</taxon>
        <taxon>Bacillati</taxon>
        <taxon>Chloroflexota</taxon>
        <taxon>Anaerolineae</taxon>
        <taxon>Anaerolineales</taxon>
        <taxon>Anaerolineaceae</taxon>
        <taxon>Pelolinea</taxon>
    </lineage>
</organism>
<dbReference type="EMBL" id="QUMS01000002">
    <property type="protein sequence ID" value="REG08747.1"/>
    <property type="molecule type" value="Genomic_DNA"/>
</dbReference>
<comment type="caution">
    <text evidence="1">The sequence shown here is derived from an EMBL/GenBank/DDBJ whole genome shotgun (WGS) entry which is preliminary data.</text>
</comment>
<dbReference type="Pfam" id="PF11185">
    <property type="entry name" value="DUF2971"/>
    <property type="match status" value="1"/>
</dbReference>
<sequence>MKLYKYFGPDILDKAFSSKKYLSLKCGYPKDFNDPYELFLTIDFNEQPEILAFYSDIIGEIVQLPTTCFSQSPSIIPMWSHYAQNLAGFVIEINEENLAKQFPKSRFGDVDYREKPDDSLQYSLHKAFTTLKPRHTYSLFNEVLGMAYFSKNICWNYELERRMVIDPDETRESNGLILIDIPINCVSAIICGPRANLKTKEALSKQANRFKCNYFEMKIGHSSITPFFVNRTGDSYIFKEGKLLPPSKFCIMCKEPLGNTDTKVCSWCSINESNRASAAVKNPFRMLDSIGLLESYLRDMDEITQEHQKK</sequence>
<dbReference type="OrthoDB" id="190848at2"/>
<dbReference type="InterPro" id="IPR021352">
    <property type="entry name" value="DUF2971"/>
</dbReference>
<dbReference type="RefSeq" id="WP_116225393.1">
    <property type="nucleotide sequence ID" value="NZ_AP018437.1"/>
</dbReference>
<accession>A0A347ZPB5</accession>
<evidence type="ECO:0000313" key="2">
    <source>
        <dbReference type="Proteomes" id="UP000256388"/>
    </source>
</evidence>
<keyword evidence="2" id="KW-1185">Reference proteome</keyword>
<gene>
    <name evidence="1" type="ORF">DFR64_2122</name>
</gene>
<evidence type="ECO:0000313" key="1">
    <source>
        <dbReference type="EMBL" id="REG08747.1"/>
    </source>
</evidence>
<protein>
    <submittedName>
        <fullName evidence="1">DUF2971 family protein</fullName>
    </submittedName>
</protein>
<name>A0A347ZPB5_9CHLR</name>
<dbReference type="Proteomes" id="UP000256388">
    <property type="component" value="Unassembled WGS sequence"/>
</dbReference>
<reference evidence="1 2" key="1">
    <citation type="submission" date="2018-08" db="EMBL/GenBank/DDBJ databases">
        <title>Genomic Encyclopedia of Type Strains, Phase IV (KMG-IV): sequencing the most valuable type-strain genomes for metagenomic binning, comparative biology and taxonomic classification.</title>
        <authorList>
            <person name="Goeker M."/>
        </authorList>
    </citation>
    <scope>NUCLEOTIDE SEQUENCE [LARGE SCALE GENOMIC DNA]</scope>
    <source>
        <strain evidence="1 2">DSM 23923</strain>
    </source>
</reference>